<dbReference type="EMBL" id="BKAU01000010">
    <property type="protein sequence ID" value="GEP98941.1"/>
    <property type="molecule type" value="Genomic_DNA"/>
</dbReference>
<dbReference type="Gene3D" id="1.20.1260.10">
    <property type="match status" value="1"/>
</dbReference>
<dbReference type="PANTHER" id="PTHR38593:SF1">
    <property type="entry name" value="BLR2558 PROTEIN"/>
    <property type="match status" value="1"/>
</dbReference>
<organism evidence="2 3">
    <name type="scientific">Chitinophaga cymbidii</name>
    <dbReference type="NCBI Taxonomy" id="1096750"/>
    <lineage>
        <taxon>Bacteria</taxon>
        <taxon>Pseudomonadati</taxon>
        <taxon>Bacteroidota</taxon>
        <taxon>Chitinophagia</taxon>
        <taxon>Chitinophagales</taxon>
        <taxon>Chitinophagaceae</taxon>
        <taxon>Chitinophaga</taxon>
    </lineage>
</organism>
<evidence type="ECO:0000259" key="1">
    <source>
        <dbReference type="Pfam" id="PF13628"/>
    </source>
</evidence>
<comment type="caution">
    <text evidence="2">The sequence shown here is derived from an EMBL/GenBank/DDBJ whole genome shotgun (WGS) entry which is preliminary data.</text>
</comment>
<dbReference type="PANTHER" id="PTHR38593">
    <property type="entry name" value="BLR2558 PROTEIN"/>
    <property type="match status" value="1"/>
</dbReference>
<gene>
    <name evidence="2" type="ORF">CCY01nite_52010</name>
</gene>
<evidence type="ECO:0000313" key="3">
    <source>
        <dbReference type="Proteomes" id="UP000321436"/>
    </source>
</evidence>
<feature type="domain" description="DUF4142" evidence="1">
    <location>
        <begin position="28"/>
        <end position="163"/>
    </location>
</feature>
<reference evidence="2 3" key="1">
    <citation type="submission" date="2019-07" db="EMBL/GenBank/DDBJ databases">
        <title>Whole genome shotgun sequence of Chitinophaga cymbidii NBRC 109752.</title>
        <authorList>
            <person name="Hosoyama A."/>
            <person name="Uohara A."/>
            <person name="Ohji S."/>
            <person name="Ichikawa N."/>
        </authorList>
    </citation>
    <scope>NUCLEOTIDE SEQUENCE [LARGE SCALE GENOMIC DNA]</scope>
    <source>
        <strain evidence="2 3">NBRC 109752</strain>
    </source>
</reference>
<accession>A0A512RTB3</accession>
<dbReference type="Proteomes" id="UP000321436">
    <property type="component" value="Unassembled WGS sequence"/>
</dbReference>
<dbReference type="Pfam" id="PF13628">
    <property type="entry name" value="DUF4142"/>
    <property type="match status" value="1"/>
</dbReference>
<keyword evidence="3" id="KW-1185">Reference proteome</keyword>
<dbReference type="InterPro" id="IPR012347">
    <property type="entry name" value="Ferritin-like"/>
</dbReference>
<protein>
    <recommendedName>
        <fullName evidence="1">DUF4142 domain-containing protein</fullName>
    </recommendedName>
</protein>
<sequence>MGLLGNVVFFTACDNNNDDVPTPPLSEQDEAFMVGASYGNYNEVELAALADSISTNDSIDVFADMMLTDHQASQADLIALANNWNVNIPLSPDSAHLAIKAQLLLLTGYSFDTAYIRGQIKDHEHAVALFQFAADSSKVGSVRAYASKYLPKIRMHLEHAQRISASLQQ</sequence>
<dbReference type="InterPro" id="IPR025419">
    <property type="entry name" value="DUF4142"/>
</dbReference>
<proteinExistence type="predicted"/>
<name>A0A512RTB3_9BACT</name>
<dbReference type="AlphaFoldDB" id="A0A512RTB3"/>
<evidence type="ECO:0000313" key="2">
    <source>
        <dbReference type="EMBL" id="GEP98941.1"/>
    </source>
</evidence>